<reference evidence="1" key="1">
    <citation type="submission" date="2017-01" db="EMBL/GenBank/DDBJ databases">
        <title>An insight into the sialome and mialome of the horn fly, Haematobia irritans.</title>
        <authorList>
            <person name="Breijo M."/>
            <person name="Boiani M."/>
            <person name="Ures X."/>
            <person name="Rocha S."/>
            <person name="Sequeira M."/>
            <person name="Ribeiro J.M."/>
        </authorList>
    </citation>
    <scope>NUCLEOTIDE SEQUENCE</scope>
</reference>
<dbReference type="EMBL" id="GFDG01000542">
    <property type="protein sequence ID" value="JAV18257.1"/>
    <property type="molecule type" value="Transcribed_RNA"/>
</dbReference>
<name>A0A1L8EHR4_HAEIR</name>
<sequence length="111" mass="12092">MAPPPATKRGSNTKLRATCKASCKLRSVSLRISLEAPLKRIVQALGSLHCVMNVKYSSPIFLISKRPAPVPTSFSVNSSVRLTIVAPQARAIRKLSVLRKRLIAVIPAFSR</sequence>
<evidence type="ECO:0000313" key="1">
    <source>
        <dbReference type="EMBL" id="JAV18257.1"/>
    </source>
</evidence>
<accession>A0A1L8EHR4</accession>
<proteinExistence type="predicted"/>
<protein>
    <submittedName>
        <fullName evidence="1">Uncharacterized protein</fullName>
    </submittedName>
</protein>
<dbReference type="AlphaFoldDB" id="A0A1L8EHR4"/>
<organism evidence="1">
    <name type="scientific">Haematobia irritans</name>
    <name type="common">Horn fly</name>
    <name type="synonym">Conops irritans</name>
    <dbReference type="NCBI Taxonomy" id="7368"/>
    <lineage>
        <taxon>Eukaryota</taxon>
        <taxon>Metazoa</taxon>
        <taxon>Ecdysozoa</taxon>
        <taxon>Arthropoda</taxon>
        <taxon>Hexapoda</taxon>
        <taxon>Insecta</taxon>
        <taxon>Pterygota</taxon>
        <taxon>Neoptera</taxon>
        <taxon>Endopterygota</taxon>
        <taxon>Diptera</taxon>
        <taxon>Brachycera</taxon>
        <taxon>Muscomorpha</taxon>
        <taxon>Muscoidea</taxon>
        <taxon>Muscidae</taxon>
        <taxon>Haematobia</taxon>
    </lineage>
</organism>